<comment type="caution">
    <text evidence="4">Lacks conserved residue(s) required for the propagation of feature annotation.</text>
</comment>
<comment type="cofactor">
    <cofactor evidence="1 4">
        <name>a divalent metal cation</name>
        <dbReference type="ChEBI" id="CHEBI:60240"/>
    </cofactor>
</comment>
<dbReference type="RefSeq" id="WP_188312486.1">
    <property type="nucleotide sequence ID" value="NZ_JABTCG010000001.1"/>
</dbReference>
<feature type="site" description="Important for substrate specificity" evidence="4">
    <location>
        <position position="78"/>
    </location>
</feature>
<dbReference type="CDD" id="cd00555">
    <property type="entry name" value="Maf"/>
    <property type="match status" value="1"/>
</dbReference>
<dbReference type="Gene3D" id="3.90.950.10">
    <property type="match status" value="1"/>
</dbReference>
<comment type="similarity">
    <text evidence="4">Belongs to the Maf family. YhdE subfamily.</text>
</comment>
<gene>
    <name evidence="5" type="primary">maf</name>
    <name evidence="5" type="ORF">HPE63_01645</name>
</gene>
<proteinExistence type="inferred from homology"/>
<comment type="caution">
    <text evidence="5">The sequence shown here is derived from an EMBL/GenBank/DDBJ whole genome shotgun (WGS) entry which is preliminary data.</text>
</comment>
<keyword evidence="6" id="KW-1185">Reference proteome</keyword>
<reference evidence="5 6" key="1">
    <citation type="submission" date="2020-05" db="EMBL/GenBank/DDBJ databases">
        <title>The draft genome sequence of Maribacter arenosus CAU 1321.</title>
        <authorList>
            <person name="Mu L."/>
        </authorList>
    </citation>
    <scope>NUCLEOTIDE SEQUENCE [LARGE SCALE GENOMIC DNA]</scope>
    <source>
        <strain evidence="5 6">CAU 1321</strain>
    </source>
</reference>
<sequence length="195" mass="22033">MWKNKLEGYKIILASGSPRRKQFFEDMGFVFEVRLKEVDEVYPSDLKGSDISDYLAELKANAFTGCLSDREILVTSDTVVWQKGNSLAKPTNKEEACAMLQALSNDWHDVITSVSFTTKTSRKTVNNTTKVKFKSLSEEEILFYVENYKPYDKAGGYGIQEWIGLIGIEEIKGSYTNVVGLPTHLVYKTLMDMVG</sequence>
<keyword evidence="3 4" id="KW-0546">Nucleotide metabolism</keyword>
<dbReference type="Pfam" id="PF02545">
    <property type="entry name" value="Maf"/>
    <property type="match status" value="1"/>
</dbReference>
<keyword evidence="2 4" id="KW-0378">Hydrolase</keyword>
<comment type="function">
    <text evidence="4">Nucleoside triphosphate pyrophosphatase that hydrolyzes dTTP and UTP. May have a dual role in cell division arrest and in preventing the incorporation of modified nucleotides into cellular nucleic acids.</text>
</comment>
<comment type="catalytic activity">
    <reaction evidence="4">
        <text>dTTP + H2O = dTMP + diphosphate + H(+)</text>
        <dbReference type="Rhea" id="RHEA:28534"/>
        <dbReference type="ChEBI" id="CHEBI:15377"/>
        <dbReference type="ChEBI" id="CHEBI:15378"/>
        <dbReference type="ChEBI" id="CHEBI:33019"/>
        <dbReference type="ChEBI" id="CHEBI:37568"/>
        <dbReference type="ChEBI" id="CHEBI:63528"/>
        <dbReference type="EC" id="3.6.1.9"/>
    </reaction>
</comment>
<dbReference type="Proteomes" id="UP000598350">
    <property type="component" value="Unassembled WGS sequence"/>
</dbReference>
<dbReference type="PIRSF" id="PIRSF006305">
    <property type="entry name" value="Maf"/>
    <property type="match status" value="1"/>
</dbReference>
<comment type="subcellular location">
    <subcellularLocation>
        <location evidence="4">Cytoplasm</location>
    </subcellularLocation>
</comment>
<feature type="site" description="Important for substrate specificity" evidence="4">
    <location>
        <position position="19"/>
    </location>
</feature>
<dbReference type="PANTHER" id="PTHR43213">
    <property type="entry name" value="BIFUNCTIONAL DTTP/UTP PYROPHOSPHATASE/METHYLTRANSFERASE PROTEIN-RELATED"/>
    <property type="match status" value="1"/>
</dbReference>
<comment type="catalytic activity">
    <reaction evidence="4">
        <text>UTP + H2O = UMP + diphosphate + H(+)</text>
        <dbReference type="Rhea" id="RHEA:29395"/>
        <dbReference type="ChEBI" id="CHEBI:15377"/>
        <dbReference type="ChEBI" id="CHEBI:15378"/>
        <dbReference type="ChEBI" id="CHEBI:33019"/>
        <dbReference type="ChEBI" id="CHEBI:46398"/>
        <dbReference type="ChEBI" id="CHEBI:57865"/>
        <dbReference type="EC" id="3.6.1.9"/>
    </reaction>
</comment>
<dbReference type="HAMAP" id="MF_00528">
    <property type="entry name" value="Maf"/>
    <property type="match status" value="1"/>
</dbReference>
<dbReference type="EC" id="3.6.1.9" evidence="4"/>
<keyword evidence="4" id="KW-0963">Cytoplasm</keyword>
<dbReference type="EMBL" id="JABTCG010000001">
    <property type="protein sequence ID" value="MBD0849357.1"/>
    <property type="molecule type" value="Genomic_DNA"/>
</dbReference>
<evidence type="ECO:0000256" key="4">
    <source>
        <dbReference type="HAMAP-Rule" id="MF_00528"/>
    </source>
</evidence>
<evidence type="ECO:0000256" key="2">
    <source>
        <dbReference type="ARBA" id="ARBA00022801"/>
    </source>
</evidence>
<evidence type="ECO:0000313" key="5">
    <source>
        <dbReference type="EMBL" id="MBD0849357.1"/>
    </source>
</evidence>
<feature type="site" description="Important for substrate specificity" evidence="4">
    <location>
        <position position="160"/>
    </location>
</feature>
<feature type="active site" description="Proton acceptor" evidence="4">
    <location>
        <position position="77"/>
    </location>
</feature>
<evidence type="ECO:0000313" key="6">
    <source>
        <dbReference type="Proteomes" id="UP000598350"/>
    </source>
</evidence>
<dbReference type="PANTHER" id="PTHR43213:SF5">
    <property type="entry name" value="BIFUNCTIONAL DTTP_UTP PYROPHOSPHATASE_METHYLTRANSFERASE PROTEIN-RELATED"/>
    <property type="match status" value="1"/>
</dbReference>
<organism evidence="5 6">
    <name type="scientific">Maribacter arenosus</name>
    <dbReference type="NCBI Taxonomy" id="1854708"/>
    <lineage>
        <taxon>Bacteria</taxon>
        <taxon>Pseudomonadati</taxon>
        <taxon>Bacteroidota</taxon>
        <taxon>Flavobacteriia</taxon>
        <taxon>Flavobacteriales</taxon>
        <taxon>Flavobacteriaceae</taxon>
        <taxon>Maribacter</taxon>
    </lineage>
</organism>
<name>A0ABR7V9Y0_9FLAO</name>
<dbReference type="InterPro" id="IPR003697">
    <property type="entry name" value="Maf-like"/>
</dbReference>
<dbReference type="SUPFAM" id="SSF52972">
    <property type="entry name" value="ITPase-like"/>
    <property type="match status" value="1"/>
</dbReference>
<accession>A0ABR7V9Y0</accession>
<dbReference type="NCBIfam" id="TIGR00172">
    <property type="entry name" value="maf"/>
    <property type="match status" value="1"/>
</dbReference>
<dbReference type="InterPro" id="IPR029001">
    <property type="entry name" value="ITPase-like_fam"/>
</dbReference>
<evidence type="ECO:0000256" key="1">
    <source>
        <dbReference type="ARBA" id="ARBA00001968"/>
    </source>
</evidence>
<evidence type="ECO:0000256" key="3">
    <source>
        <dbReference type="ARBA" id="ARBA00023080"/>
    </source>
</evidence>
<protein>
    <recommendedName>
        <fullName evidence="4">dTTP/UTP pyrophosphatase</fullName>
        <shortName evidence="4">dTTPase/UTPase</shortName>
        <ecNumber evidence="4">3.6.1.9</ecNumber>
    </recommendedName>
    <alternativeName>
        <fullName evidence="4">Nucleoside triphosphate pyrophosphatase</fullName>
    </alternativeName>
    <alternativeName>
        <fullName evidence="4">Nucleotide pyrophosphatase</fullName>
        <shortName evidence="4">Nucleotide PPase</shortName>
    </alternativeName>
</protein>